<dbReference type="EMBL" id="HE580269">
    <property type="protein sequence ID" value="CCD23886.1"/>
    <property type="molecule type" value="Genomic_DNA"/>
</dbReference>
<dbReference type="InterPro" id="IPR032675">
    <property type="entry name" value="LRR_dom_sf"/>
</dbReference>
<feature type="compositionally biased region" description="Basic and acidic residues" evidence="2">
    <location>
        <begin position="238"/>
        <end position="249"/>
    </location>
</feature>
<feature type="region of interest" description="Disordered" evidence="2">
    <location>
        <begin position="543"/>
        <end position="577"/>
    </location>
</feature>
<evidence type="ECO:0000256" key="1">
    <source>
        <dbReference type="ARBA" id="ARBA00022737"/>
    </source>
</evidence>
<feature type="compositionally biased region" description="Polar residues" evidence="2">
    <location>
        <begin position="253"/>
        <end position="270"/>
    </location>
</feature>
<organism evidence="3 4">
    <name type="scientific">Naumovozyma dairenensis (strain ATCC 10597 / BCRC 20456 / CBS 421 / NBRC 0211 / NRRL Y-12639)</name>
    <name type="common">Saccharomyces dairenensis</name>
    <dbReference type="NCBI Taxonomy" id="1071378"/>
    <lineage>
        <taxon>Eukaryota</taxon>
        <taxon>Fungi</taxon>
        <taxon>Dikarya</taxon>
        <taxon>Ascomycota</taxon>
        <taxon>Saccharomycotina</taxon>
        <taxon>Saccharomycetes</taxon>
        <taxon>Saccharomycetales</taxon>
        <taxon>Saccharomycetaceae</taxon>
        <taxon>Naumovozyma</taxon>
    </lineage>
</organism>
<accession>G0W7X5</accession>
<gene>
    <name evidence="3" type="primary">NDAI0C02260</name>
    <name evidence="3" type="ordered locus">NDAI_0C02260</name>
</gene>
<dbReference type="InterPro" id="IPR052201">
    <property type="entry name" value="LRR-containing_regulator"/>
</dbReference>
<dbReference type="eggNOG" id="ENOG502QYHN">
    <property type="taxonomic scope" value="Eukaryota"/>
</dbReference>
<dbReference type="RefSeq" id="XP_003669129.1">
    <property type="nucleotide sequence ID" value="XM_003669081.1"/>
</dbReference>
<feature type="compositionally biased region" description="Polar residues" evidence="2">
    <location>
        <begin position="42"/>
        <end position="51"/>
    </location>
</feature>
<feature type="compositionally biased region" description="Polar residues" evidence="2">
    <location>
        <begin position="188"/>
        <end position="211"/>
    </location>
</feature>
<dbReference type="OrthoDB" id="8436363at2759"/>
<keyword evidence="1" id="KW-0677">Repeat</keyword>
<dbReference type="GO" id="GO:0031505">
    <property type="term" value="P:fungal-type cell wall organization"/>
    <property type="evidence" value="ECO:0007669"/>
    <property type="project" value="EnsemblFungi"/>
</dbReference>
<dbReference type="GeneID" id="11496640"/>
<dbReference type="KEGG" id="ndi:NDAI_0C02260"/>
<feature type="compositionally biased region" description="Polar residues" evidence="2">
    <location>
        <begin position="148"/>
        <end position="158"/>
    </location>
</feature>
<dbReference type="Gene3D" id="3.80.10.10">
    <property type="entry name" value="Ribonuclease Inhibitor"/>
    <property type="match status" value="1"/>
</dbReference>
<feature type="compositionally biased region" description="Acidic residues" evidence="2">
    <location>
        <begin position="560"/>
        <end position="571"/>
    </location>
</feature>
<proteinExistence type="predicted"/>
<dbReference type="SUPFAM" id="SSF52047">
    <property type="entry name" value="RNI-like"/>
    <property type="match status" value="1"/>
</dbReference>
<keyword evidence="4" id="KW-1185">Reference proteome</keyword>
<reference evidence="3 4" key="1">
    <citation type="journal article" date="2011" name="Proc. Natl. Acad. Sci. U.S.A.">
        <title>Evolutionary erosion of yeast sex chromosomes by mating-type switching accidents.</title>
        <authorList>
            <person name="Gordon J.L."/>
            <person name="Armisen D."/>
            <person name="Proux-Wera E."/>
            <person name="Oheigeartaigh S.S."/>
            <person name="Byrne K.P."/>
            <person name="Wolfe K.H."/>
        </authorList>
    </citation>
    <scope>NUCLEOTIDE SEQUENCE [LARGE SCALE GENOMIC DNA]</scope>
    <source>
        <strain evidence="4">ATCC 10597 / BCRC 20456 / CBS 421 / NBRC 0211 / NRRL Y-12639</strain>
    </source>
</reference>
<dbReference type="HOGENOM" id="CLU_004492_1_0_1"/>
<evidence type="ECO:0008006" key="5">
    <source>
        <dbReference type="Google" id="ProtNLM"/>
    </source>
</evidence>
<dbReference type="GO" id="GO:0005874">
    <property type="term" value="C:microtubule"/>
    <property type="evidence" value="ECO:0007669"/>
    <property type="project" value="EnsemblFungi"/>
</dbReference>
<feature type="region of interest" description="Disordered" evidence="2">
    <location>
        <begin position="31"/>
        <end position="51"/>
    </location>
</feature>
<feature type="region of interest" description="Disordered" evidence="2">
    <location>
        <begin position="79"/>
        <end position="158"/>
    </location>
</feature>
<name>G0W7X5_NAUDC</name>
<dbReference type="GO" id="GO:0005200">
    <property type="term" value="F:structural constituent of cytoskeleton"/>
    <property type="evidence" value="ECO:0007669"/>
    <property type="project" value="EnsemblFungi"/>
</dbReference>
<protein>
    <recommendedName>
        <fullName evidence="5">MAP-homologous protein 1</fullName>
    </recommendedName>
</protein>
<evidence type="ECO:0000256" key="2">
    <source>
        <dbReference type="SAM" id="MobiDB-lite"/>
    </source>
</evidence>
<feature type="compositionally biased region" description="Basic and acidic residues" evidence="2">
    <location>
        <begin position="31"/>
        <end position="40"/>
    </location>
</feature>
<evidence type="ECO:0000313" key="4">
    <source>
        <dbReference type="Proteomes" id="UP000000689"/>
    </source>
</evidence>
<dbReference type="PANTHER" id="PTHR24111">
    <property type="entry name" value="LEUCINE-RICH REPEAT-CONTAINING PROTEIN 34"/>
    <property type="match status" value="1"/>
</dbReference>
<dbReference type="Proteomes" id="UP000000689">
    <property type="component" value="Chromosome 3"/>
</dbReference>
<dbReference type="PANTHER" id="PTHR24111:SF0">
    <property type="entry name" value="LEUCINE-RICH REPEAT-CONTAINING PROTEIN"/>
    <property type="match status" value="1"/>
</dbReference>
<dbReference type="GO" id="GO:0007026">
    <property type="term" value="P:negative regulation of microtubule depolymerization"/>
    <property type="evidence" value="ECO:0007669"/>
    <property type="project" value="EnsemblFungi"/>
</dbReference>
<feature type="region of interest" description="Disordered" evidence="2">
    <location>
        <begin position="182"/>
        <end position="286"/>
    </location>
</feature>
<evidence type="ECO:0000313" key="3">
    <source>
        <dbReference type="EMBL" id="CCD23886.1"/>
    </source>
</evidence>
<dbReference type="OMA" id="TNTYFND"/>
<sequence>MNIKDTQKLFQEHQRPSLDVDWFIRSKRADTPHVSHHENETSIEGTDPTSSTINVARANYQADSNRLRKRNSIATSTLLHPSESGNQQEHHHHHHHHHRNDDDDQSVTSYGQLGHTRRKSVSNDSNGNKASLHDKMNSTSLPLRRSKSVSMGDSHSQKIRNSLYQDHSSPPKKMGFFRSLFSKKPRQLPNSTATVPTTKLTRGISTNNDEPSNLLHDKEGKSNRKNPPMFKENYSLNESKDNLNEDRTFLYKSKTQPEPTASPNSSNISMENDYDDNSSGSDSYNEADNRLSEFIEYYKKNGYSVNTFKEKKEGTDYDMKSSHLPNASFTIDEATIQPTKKVDIRGRPLPPHPAIARLPSAFKKRTNFEEQGANVSEPVSLDKTYIPNNTGSSKKFGAFLKRVTSYGTSNPSVNNKPTMNQSLLSVQSTDSTCTTSFDPSNTVTVPGLEGIKPLKHVSFATNTYFNDPPQQICSKNPRKGEVEVKPNGSVIIHRLTPAERRKILESTSSGIVVGGSGQLKLISDLEEQEKSSTDKITEKLRAEGKKPNETMLNKTSKDQLEDEQAQEEQEEDIKKNSKKRSIVLAAAEAAAEARAKETPNELRRTVTNNEEEVTVSSTASHLTIDKPMISRRSNASLSSASLASQEVDDGEGEIFPSVNMKIPHDIVYTRCCHLREILPIPATLKQLKTGSTDPIPLLQLRNPRPSMVEIWSFSDFLSIAPVLCLSLDGVSLTVQMLRIILSSLITKDNFEKLSLRNTPLDDEGWKLLCYFISKSKSLISLDLTMVPHIKTNVQKPSKSSLKNNLSRMESNLENRTDRNWDLLTAAIAMKNGLEEIVIAGAKIPLFQFTNFIDVACVKTQRLGLAYNDLSKEQCENLAKWIIHSKVTGLDIGFNDLRGKLSTFTDAVWDKIQNKRKANVLKYLSLNDTCLEVEEGATSETNDVLRLLSVLCYSENLKFLDLSNNPKCFPNCVDTLIKCLPVFVNLVRLHLDYNDLTSTTIVMLAEALPLCSRLNHVSMLGNALDLASCKALTEAFRRSSSLLTLDIDYAYMPENIKEKITMYAMRNIQKELGTVDGSGKQTAMNGYPLKNLQEELSGLLTENTGDENHQAENVDRFIKRSDKIRTTIEKVVEDLFNLRVQGQLSLEGKETLIRLCFMDRTLEKGIRLLRSKHRRANTVGQIPEIKHVISTDSEQSTASDAVGNNDIVQSVFTSTTFGKSGHSALLPFGTAEVEKPGKSSDDDDADETIAFKESDNGTTKIISPEILQKDAKNEGLKENTYLTVDRATLDKAVDTLDSDEIKNLLLKNDATEVVTVIDELHNRGYHLHHIFKKHPEDKQKEASKDGDLKTTVLEINTGKTAGNSKEIIPTEAVPFNEFMNNKEEEAIDAAYDQVLDNLQEVRDKQKKK</sequence>